<dbReference type="Proteomes" id="UP000620559">
    <property type="component" value="Unassembled WGS sequence"/>
</dbReference>
<protein>
    <submittedName>
        <fullName evidence="1">Uncharacterized protein</fullName>
    </submittedName>
</protein>
<dbReference type="EMBL" id="JADEWL010000018">
    <property type="protein sequence ID" value="MBE9212771.1"/>
    <property type="molecule type" value="Genomic_DNA"/>
</dbReference>
<evidence type="ECO:0000313" key="1">
    <source>
        <dbReference type="EMBL" id="MBE9212771.1"/>
    </source>
</evidence>
<accession>A0A8J7FEF5</accession>
<proteinExistence type="predicted"/>
<evidence type="ECO:0000313" key="2">
    <source>
        <dbReference type="Proteomes" id="UP000620559"/>
    </source>
</evidence>
<name>A0A8J7FEF5_9CYAN</name>
<dbReference type="RefSeq" id="WP_193919009.1">
    <property type="nucleotide sequence ID" value="NZ_JADEWL010000018.1"/>
</dbReference>
<reference evidence="1" key="1">
    <citation type="submission" date="2020-10" db="EMBL/GenBank/DDBJ databases">
        <authorList>
            <person name="Castelo-Branco R."/>
            <person name="Eusebio N."/>
            <person name="Adriana R."/>
            <person name="Vieira A."/>
            <person name="Brugerolle De Fraissinette N."/>
            <person name="Rezende De Castro R."/>
            <person name="Schneider M.P."/>
            <person name="Vasconcelos V."/>
            <person name="Leao P.N."/>
        </authorList>
    </citation>
    <scope>NUCLEOTIDE SEQUENCE</scope>
    <source>
        <strain evidence="1">LEGE 06105</strain>
    </source>
</reference>
<dbReference type="AlphaFoldDB" id="A0A8J7FEF5"/>
<comment type="caution">
    <text evidence="1">The sequence shown here is derived from an EMBL/GenBank/DDBJ whole genome shotgun (WGS) entry which is preliminary data.</text>
</comment>
<gene>
    <name evidence="1" type="ORF">IQ247_08705</name>
</gene>
<sequence length="65" mass="7794">MSAIMLWIWFAREVTLIFLIVNFTDVMAIASSERNQFRITKSNIIYQVVIRLLSRVQYEQYEYGN</sequence>
<keyword evidence="2" id="KW-1185">Reference proteome</keyword>
<organism evidence="1 2">
    <name type="scientific">Plectonema cf. radiosum LEGE 06105</name>
    <dbReference type="NCBI Taxonomy" id="945769"/>
    <lineage>
        <taxon>Bacteria</taxon>
        <taxon>Bacillati</taxon>
        <taxon>Cyanobacteriota</taxon>
        <taxon>Cyanophyceae</taxon>
        <taxon>Oscillatoriophycideae</taxon>
        <taxon>Oscillatoriales</taxon>
        <taxon>Microcoleaceae</taxon>
        <taxon>Plectonema</taxon>
    </lineage>
</organism>